<gene>
    <name evidence="5" type="ORF">F8388_027163</name>
</gene>
<dbReference type="PROSITE" id="PS51634">
    <property type="entry name" value="CRC"/>
    <property type="match status" value="1"/>
</dbReference>
<dbReference type="PANTHER" id="PTHR12446:SF60">
    <property type="entry name" value="PROTEIN TESMIN_TSO1-LIKE CXC 8"/>
    <property type="match status" value="1"/>
</dbReference>
<dbReference type="InterPro" id="IPR028307">
    <property type="entry name" value="Lin-54_fam"/>
</dbReference>
<evidence type="ECO:0000256" key="3">
    <source>
        <dbReference type="ARBA" id="ARBA00023242"/>
    </source>
</evidence>
<dbReference type="EMBL" id="JAATIP010000105">
    <property type="protein sequence ID" value="KAF4372490.1"/>
    <property type="molecule type" value="Genomic_DNA"/>
</dbReference>
<dbReference type="AlphaFoldDB" id="A0A7J6FRP0"/>
<dbReference type="PANTHER" id="PTHR12446">
    <property type="entry name" value="TESMIN/TSO1-RELATED"/>
    <property type="match status" value="1"/>
</dbReference>
<reference evidence="5 6" key="1">
    <citation type="journal article" date="2020" name="bioRxiv">
        <title>Sequence and annotation of 42 cannabis genomes reveals extensive copy number variation in cannabinoid synthesis and pathogen resistance genes.</title>
        <authorList>
            <person name="Mckernan K.J."/>
            <person name="Helbert Y."/>
            <person name="Kane L.T."/>
            <person name="Ebling H."/>
            <person name="Zhang L."/>
            <person name="Liu B."/>
            <person name="Eaton Z."/>
            <person name="Mclaughlin S."/>
            <person name="Kingan S."/>
            <person name="Baybayan P."/>
            <person name="Concepcion G."/>
            <person name="Jordan M."/>
            <person name="Riva A."/>
            <person name="Barbazuk W."/>
            <person name="Harkins T."/>
        </authorList>
    </citation>
    <scope>NUCLEOTIDE SEQUENCE [LARGE SCALE GENOMIC DNA]</scope>
    <source>
        <strain evidence="6">cv. Jamaican Lion 4</strain>
        <tissue evidence="5">Leaf</tissue>
    </source>
</reference>
<evidence type="ECO:0000259" key="4">
    <source>
        <dbReference type="PROSITE" id="PS51634"/>
    </source>
</evidence>
<keyword evidence="3" id="KW-0539">Nucleus</keyword>
<proteinExistence type="inferred from homology"/>
<dbReference type="Pfam" id="PF03638">
    <property type="entry name" value="TCR"/>
    <property type="match status" value="2"/>
</dbReference>
<dbReference type="SMART" id="SM01114">
    <property type="entry name" value="CXC"/>
    <property type="match status" value="2"/>
</dbReference>
<dbReference type="Proteomes" id="UP000525078">
    <property type="component" value="Unassembled WGS sequence"/>
</dbReference>
<protein>
    <recommendedName>
        <fullName evidence="4">CRC domain-containing protein</fullName>
    </recommendedName>
</protein>
<comment type="subcellular location">
    <subcellularLocation>
        <location evidence="1">Nucleus</location>
    </subcellularLocation>
</comment>
<dbReference type="GO" id="GO:0006355">
    <property type="term" value="P:regulation of DNA-templated transcription"/>
    <property type="evidence" value="ECO:0007669"/>
    <property type="project" value="TreeGrafter"/>
</dbReference>
<evidence type="ECO:0000313" key="6">
    <source>
        <dbReference type="Proteomes" id="UP000525078"/>
    </source>
</evidence>
<comment type="caution">
    <text evidence="5">The sequence shown here is derived from an EMBL/GenBank/DDBJ whole genome shotgun (WGS) entry which is preliminary data.</text>
</comment>
<dbReference type="InterPro" id="IPR005172">
    <property type="entry name" value="CRC"/>
</dbReference>
<evidence type="ECO:0000256" key="2">
    <source>
        <dbReference type="ARBA" id="ARBA00007267"/>
    </source>
</evidence>
<organism evidence="5 6">
    <name type="scientific">Cannabis sativa</name>
    <name type="common">Hemp</name>
    <name type="synonym">Marijuana</name>
    <dbReference type="NCBI Taxonomy" id="3483"/>
    <lineage>
        <taxon>Eukaryota</taxon>
        <taxon>Viridiplantae</taxon>
        <taxon>Streptophyta</taxon>
        <taxon>Embryophyta</taxon>
        <taxon>Tracheophyta</taxon>
        <taxon>Spermatophyta</taxon>
        <taxon>Magnoliopsida</taxon>
        <taxon>eudicotyledons</taxon>
        <taxon>Gunneridae</taxon>
        <taxon>Pentapetalae</taxon>
        <taxon>rosids</taxon>
        <taxon>fabids</taxon>
        <taxon>Rosales</taxon>
        <taxon>Cannabaceae</taxon>
        <taxon>Cannabis</taxon>
    </lineage>
</organism>
<name>A0A7J6FRP0_CANSA</name>
<evidence type="ECO:0000313" key="5">
    <source>
        <dbReference type="EMBL" id="KAF4372490.1"/>
    </source>
</evidence>
<sequence length="451" mass="50549">MVWLTKATRFDYFHDDDLQIVRYCECFSSGFYCNGCNCIDCHNNIKNEPARTAAVESILERNQNAFRSKTANSLHVTPDIKVQKKGTTSVRKQQKGCHCKKTFCLKKYCECFQAKILCSEHCKCLDCKNVDGFEESILSPQKHYDAETSVKRARETSSSISTKKEGQPFRPEMNINPCSLLILAVQLNIHGSPLVTFRAPPAFSANALECSFIILTLFIIIVGTTRSWQASITTDSIKRICSNMFVGAHADRILTAVKPDKPNVGEVVPDDHLNDYGVNIVNTKLPKTANVNGQEGMVLSPTAEALKCDEKVTMLREATASFDGNYKRIPNAKPYMEQERIILTNFRDFLKKIISVNTNSTGTSTGIQCDHNLSHDMKKILGKNGSNRERTNPNMSEFDIMMGLPVSLLLHQDMNLIATWQSSQTRRFFVIKSLVPDCVLIKPNAIANLSL</sequence>
<comment type="similarity">
    <text evidence="2">Belongs to the lin-54 family.</text>
</comment>
<evidence type="ECO:0000256" key="1">
    <source>
        <dbReference type="ARBA" id="ARBA00004123"/>
    </source>
</evidence>
<dbReference type="GO" id="GO:0005634">
    <property type="term" value="C:nucleus"/>
    <property type="evidence" value="ECO:0007669"/>
    <property type="project" value="UniProtKB-SubCell"/>
</dbReference>
<accession>A0A7J6FRP0</accession>
<dbReference type="InterPro" id="IPR033467">
    <property type="entry name" value="Tesmin/TSO1-like_CXC"/>
</dbReference>
<feature type="domain" description="CRC" evidence="4">
    <location>
        <begin position="1"/>
        <end position="132"/>
    </location>
</feature>